<protein>
    <submittedName>
        <fullName evidence="2">Uncharacterized protein</fullName>
    </submittedName>
</protein>
<dbReference type="Proteomes" id="UP001152173">
    <property type="component" value="Unassembled WGS sequence"/>
</dbReference>
<proteinExistence type="predicted"/>
<dbReference type="RefSeq" id="WP_269927274.1">
    <property type="nucleotide sequence ID" value="NZ_JAMKBJ010000013.1"/>
</dbReference>
<gene>
    <name evidence="2" type="ORF">M9R32_13475</name>
</gene>
<name>A0A9X3RE35_9BACL</name>
<comment type="caution">
    <text evidence="2">The sequence shown here is derived from an EMBL/GenBank/DDBJ whole genome shotgun (WGS) entry which is preliminary data.</text>
</comment>
<accession>A0A9X3RE35</accession>
<organism evidence="2 3">
    <name type="scientific">Paenisporosarcina quisquiliarum</name>
    <dbReference type="NCBI Taxonomy" id="365346"/>
    <lineage>
        <taxon>Bacteria</taxon>
        <taxon>Bacillati</taxon>
        <taxon>Bacillota</taxon>
        <taxon>Bacilli</taxon>
        <taxon>Bacillales</taxon>
        <taxon>Caryophanaceae</taxon>
        <taxon>Paenisporosarcina</taxon>
    </lineage>
</organism>
<feature type="transmembrane region" description="Helical" evidence="1">
    <location>
        <begin position="57"/>
        <end position="77"/>
    </location>
</feature>
<reference evidence="2" key="1">
    <citation type="submission" date="2022-05" db="EMBL/GenBank/DDBJ databases">
        <authorList>
            <person name="Colautti A."/>
            <person name="Iacumin L."/>
        </authorList>
    </citation>
    <scope>NUCLEOTIDE SEQUENCE</scope>
    <source>
        <strain evidence="2">SK 55</strain>
    </source>
</reference>
<dbReference type="EMBL" id="JAMKBJ010000013">
    <property type="protein sequence ID" value="MCZ8538201.1"/>
    <property type="molecule type" value="Genomic_DNA"/>
</dbReference>
<evidence type="ECO:0000313" key="2">
    <source>
        <dbReference type="EMBL" id="MCZ8538201.1"/>
    </source>
</evidence>
<sequence>MGSILFSKENSHVYLGPIDQGNKESFRIGRMHFHIKWAYFGFCVVKNRNTFSKFQDIVFFAGGPCLSFLLFIAAYLTSTSITHYELKNFLNGITFLNLLLFLSTSIPIIYPKWLKPYSGFPSDGYQILTAYRGKDKIES</sequence>
<keyword evidence="1" id="KW-0812">Transmembrane</keyword>
<keyword evidence="1" id="KW-0472">Membrane</keyword>
<keyword evidence="1" id="KW-1133">Transmembrane helix</keyword>
<dbReference type="AlphaFoldDB" id="A0A9X3RE35"/>
<evidence type="ECO:0000256" key="1">
    <source>
        <dbReference type="SAM" id="Phobius"/>
    </source>
</evidence>
<evidence type="ECO:0000313" key="3">
    <source>
        <dbReference type="Proteomes" id="UP001152173"/>
    </source>
</evidence>
<feature type="transmembrane region" description="Helical" evidence="1">
    <location>
        <begin position="89"/>
        <end position="110"/>
    </location>
</feature>
<keyword evidence="3" id="KW-1185">Reference proteome</keyword>